<dbReference type="OrthoDB" id="545730at2759"/>
<dbReference type="InterPro" id="IPR026619">
    <property type="entry name" value="CEP95"/>
</dbReference>
<name>A0A9W7A621_9STRA</name>
<evidence type="ECO:0000256" key="1">
    <source>
        <dbReference type="SAM" id="MobiDB-lite"/>
    </source>
</evidence>
<feature type="region of interest" description="Disordered" evidence="1">
    <location>
        <begin position="133"/>
        <end position="161"/>
    </location>
</feature>
<keyword evidence="4" id="KW-1185">Reference proteome</keyword>
<accession>A0A9W7A621</accession>
<gene>
    <name evidence="3" type="ORF">TrRE_jg10946</name>
</gene>
<dbReference type="AlphaFoldDB" id="A0A9W7A621"/>
<organism evidence="3 4">
    <name type="scientific">Triparma retinervis</name>
    <dbReference type="NCBI Taxonomy" id="2557542"/>
    <lineage>
        <taxon>Eukaryota</taxon>
        <taxon>Sar</taxon>
        <taxon>Stramenopiles</taxon>
        <taxon>Ochrophyta</taxon>
        <taxon>Bolidophyceae</taxon>
        <taxon>Parmales</taxon>
        <taxon>Triparmaceae</taxon>
        <taxon>Triparma</taxon>
    </lineage>
</organism>
<dbReference type="GO" id="GO:0005813">
    <property type="term" value="C:centrosome"/>
    <property type="evidence" value="ECO:0007669"/>
    <property type="project" value="InterPro"/>
</dbReference>
<feature type="non-terminal residue" evidence="3">
    <location>
        <position position="285"/>
    </location>
</feature>
<sequence length="285" mass="31590">MKSTTITPHEESLILANTNALLKSVGVAAKPISRFAELRKSASSMFVAIFEAMFQVRLKGIIRKPSQVKDYEHNAQAVIDALGSSILNMDLSHISGSSIVKGDAHAIMNLVDIFVGISEVWLKRRFQNDALGRTRLGGKSRGKSNTKPASKKGKKSKVPKLDVAKASETLERPKTARTSAELHESIAGIASEFPGMWRSLSERGTVRTGDSGASNKKLSRFELAEKRITGQRDAKQKSDYRRLLKDRLVALKRKDILEAKKQNFRKKGALHAERVRSIKIKQQSE</sequence>
<dbReference type="GO" id="GO:0000922">
    <property type="term" value="C:spindle pole"/>
    <property type="evidence" value="ECO:0007669"/>
    <property type="project" value="InterPro"/>
</dbReference>
<proteinExistence type="predicted"/>
<comment type="caution">
    <text evidence="3">The sequence shown here is derived from an EMBL/GenBank/DDBJ whole genome shotgun (WGS) entry which is preliminary data.</text>
</comment>
<evidence type="ECO:0000259" key="2">
    <source>
        <dbReference type="Pfam" id="PF19016"/>
    </source>
</evidence>
<protein>
    <recommendedName>
        <fullName evidence="2">DUF5745 domain-containing protein</fullName>
    </recommendedName>
</protein>
<evidence type="ECO:0000313" key="4">
    <source>
        <dbReference type="Proteomes" id="UP001165082"/>
    </source>
</evidence>
<dbReference type="PANTHER" id="PTHR22545:SF0">
    <property type="entry name" value="CENTROSOMAL PROTEIN OF 95 KDA"/>
    <property type="match status" value="1"/>
</dbReference>
<evidence type="ECO:0000313" key="3">
    <source>
        <dbReference type="EMBL" id="GMH62589.1"/>
    </source>
</evidence>
<dbReference type="Pfam" id="PF19016">
    <property type="entry name" value="DUF5745"/>
    <property type="match status" value="1"/>
</dbReference>
<dbReference type="InterPro" id="IPR044039">
    <property type="entry name" value="DUF5745"/>
</dbReference>
<feature type="compositionally biased region" description="Basic residues" evidence="1">
    <location>
        <begin position="136"/>
        <end position="158"/>
    </location>
</feature>
<dbReference type="EMBL" id="BRXZ01002464">
    <property type="protein sequence ID" value="GMH62589.1"/>
    <property type="molecule type" value="Genomic_DNA"/>
</dbReference>
<reference evidence="3" key="1">
    <citation type="submission" date="2022-07" db="EMBL/GenBank/DDBJ databases">
        <title>Genome analysis of Parmales, a sister group of diatoms, reveals the evolutionary specialization of diatoms from phago-mixotrophs to photoautotrophs.</title>
        <authorList>
            <person name="Ban H."/>
            <person name="Sato S."/>
            <person name="Yoshikawa S."/>
            <person name="Kazumasa Y."/>
            <person name="Nakamura Y."/>
            <person name="Ichinomiya M."/>
            <person name="Saitoh K."/>
            <person name="Sato N."/>
            <person name="Blanc-Mathieu R."/>
            <person name="Endo H."/>
            <person name="Kuwata A."/>
            <person name="Ogata H."/>
        </authorList>
    </citation>
    <scope>NUCLEOTIDE SEQUENCE</scope>
</reference>
<feature type="domain" description="DUF5745" evidence="2">
    <location>
        <begin position="61"/>
        <end position="117"/>
    </location>
</feature>
<dbReference type="Proteomes" id="UP001165082">
    <property type="component" value="Unassembled WGS sequence"/>
</dbReference>
<dbReference type="PANTHER" id="PTHR22545">
    <property type="entry name" value="CENTROSOMAL PROTEIN OF 95 KDA"/>
    <property type="match status" value="1"/>
</dbReference>